<dbReference type="Gene3D" id="3.30.450.20">
    <property type="entry name" value="PAS domain"/>
    <property type="match status" value="1"/>
</dbReference>
<dbReference type="GO" id="GO:0006355">
    <property type="term" value="P:regulation of DNA-templated transcription"/>
    <property type="evidence" value="ECO:0007669"/>
    <property type="project" value="InterPro"/>
</dbReference>
<evidence type="ECO:0000259" key="7">
    <source>
        <dbReference type="PROSITE" id="PS50887"/>
    </source>
</evidence>
<dbReference type="SMART" id="SM00448">
    <property type="entry name" value="REC"/>
    <property type="match status" value="2"/>
</dbReference>
<comment type="caution">
    <text evidence="8">The sequence shown here is derived from an EMBL/GenBank/DDBJ whole genome shotgun (WGS) entry which is preliminary data.</text>
</comment>
<evidence type="ECO:0000259" key="4">
    <source>
        <dbReference type="PROSITE" id="PS50112"/>
    </source>
</evidence>
<dbReference type="InterPro" id="IPR035965">
    <property type="entry name" value="PAS-like_dom_sf"/>
</dbReference>
<dbReference type="PROSITE" id="PS50112">
    <property type="entry name" value="PAS"/>
    <property type="match status" value="1"/>
</dbReference>
<feature type="domain" description="GGDEF" evidence="7">
    <location>
        <begin position="437"/>
        <end position="569"/>
    </location>
</feature>
<dbReference type="PROSITE" id="PS50110">
    <property type="entry name" value="RESPONSE_REGULATORY"/>
    <property type="match status" value="2"/>
</dbReference>
<dbReference type="PROSITE" id="PS50887">
    <property type="entry name" value="GGDEF"/>
    <property type="match status" value="1"/>
</dbReference>
<dbReference type="SUPFAM" id="SSF52172">
    <property type="entry name" value="CheY-like"/>
    <property type="match status" value="2"/>
</dbReference>
<dbReference type="EMBL" id="MSCH01000003">
    <property type="protein sequence ID" value="PQJ52214.1"/>
    <property type="molecule type" value="Genomic_DNA"/>
</dbReference>
<feature type="domain" description="Response regulatory" evidence="3">
    <location>
        <begin position="136"/>
        <end position="249"/>
    </location>
</feature>
<dbReference type="SMART" id="SM00091">
    <property type="entry name" value="PAS"/>
    <property type="match status" value="1"/>
</dbReference>
<dbReference type="InterPro" id="IPR000014">
    <property type="entry name" value="PAS"/>
</dbReference>
<dbReference type="Pfam" id="PF00072">
    <property type="entry name" value="Response_reg"/>
    <property type="match status" value="2"/>
</dbReference>
<evidence type="ECO:0000259" key="5">
    <source>
        <dbReference type="PROSITE" id="PS50113"/>
    </source>
</evidence>
<protein>
    <recommendedName>
        <fullName evidence="10">Diguanylate cyclase</fullName>
    </recommendedName>
</protein>
<dbReference type="InterPro" id="IPR001633">
    <property type="entry name" value="EAL_dom"/>
</dbReference>
<dbReference type="Gene3D" id="3.40.50.2300">
    <property type="match status" value="2"/>
</dbReference>
<dbReference type="CDD" id="cd01949">
    <property type="entry name" value="GGDEF"/>
    <property type="match status" value="1"/>
</dbReference>
<gene>
    <name evidence="8" type="ORF">BTO11_00115</name>
</gene>
<dbReference type="InterPro" id="IPR000700">
    <property type="entry name" value="PAS-assoc_C"/>
</dbReference>
<keyword evidence="2" id="KW-0597">Phosphoprotein</keyword>
<dbReference type="SMART" id="SM00267">
    <property type="entry name" value="GGDEF"/>
    <property type="match status" value="1"/>
</dbReference>
<dbReference type="NCBIfam" id="TIGR00254">
    <property type="entry name" value="GGDEF"/>
    <property type="match status" value="1"/>
</dbReference>
<dbReference type="NCBIfam" id="TIGR00229">
    <property type="entry name" value="sensory_box"/>
    <property type="match status" value="1"/>
</dbReference>
<evidence type="ECO:0000256" key="1">
    <source>
        <dbReference type="ARBA" id="ARBA00001946"/>
    </source>
</evidence>
<dbReference type="GO" id="GO:0003824">
    <property type="term" value="F:catalytic activity"/>
    <property type="evidence" value="ECO:0007669"/>
    <property type="project" value="UniProtKB-ARBA"/>
</dbReference>
<feature type="domain" description="Response regulatory" evidence="3">
    <location>
        <begin position="6"/>
        <end position="126"/>
    </location>
</feature>
<dbReference type="SUPFAM" id="SSF55785">
    <property type="entry name" value="PYP-like sensor domain (PAS domain)"/>
    <property type="match status" value="1"/>
</dbReference>
<evidence type="ECO:0000256" key="2">
    <source>
        <dbReference type="PROSITE-ProRule" id="PRU00169"/>
    </source>
</evidence>
<feature type="domain" description="EAL" evidence="6">
    <location>
        <begin position="580"/>
        <end position="828"/>
    </location>
</feature>
<name>A0A2S7UQF3_9GAMM</name>
<dbReference type="CDD" id="cd01948">
    <property type="entry name" value="EAL"/>
    <property type="match status" value="1"/>
</dbReference>
<dbReference type="InterPro" id="IPR052155">
    <property type="entry name" value="Biofilm_reg_signaling"/>
</dbReference>
<dbReference type="InterPro" id="IPR035919">
    <property type="entry name" value="EAL_sf"/>
</dbReference>
<organism evidence="8 9">
    <name type="scientific">Psychrosphaera saromensis</name>
    <dbReference type="NCBI Taxonomy" id="716813"/>
    <lineage>
        <taxon>Bacteria</taxon>
        <taxon>Pseudomonadati</taxon>
        <taxon>Pseudomonadota</taxon>
        <taxon>Gammaproteobacteria</taxon>
        <taxon>Alteromonadales</taxon>
        <taxon>Pseudoalteromonadaceae</taxon>
        <taxon>Psychrosphaera</taxon>
    </lineage>
</organism>
<keyword evidence="9" id="KW-1185">Reference proteome</keyword>
<dbReference type="InterPro" id="IPR001789">
    <property type="entry name" value="Sig_transdc_resp-reg_receiver"/>
</dbReference>
<dbReference type="Gene3D" id="3.20.20.450">
    <property type="entry name" value="EAL domain"/>
    <property type="match status" value="1"/>
</dbReference>
<evidence type="ECO:0008006" key="10">
    <source>
        <dbReference type="Google" id="ProtNLM"/>
    </source>
</evidence>
<reference evidence="8 9" key="1">
    <citation type="submission" date="2016-12" db="EMBL/GenBank/DDBJ databases">
        <title>Diversity of luminous bacteria.</title>
        <authorList>
            <person name="Yoshizawa S."/>
            <person name="Kogure K."/>
        </authorList>
    </citation>
    <scope>NUCLEOTIDE SEQUENCE [LARGE SCALE GENOMIC DNA]</scope>
    <source>
        <strain evidence="8 9">SA4-48</strain>
    </source>
</reference>
<dbReference type="InterPro" id="IPR029787">
    <property type="entry name" value="Nucleotide_cyclase"/>
</dbReference>
<dbReference type="SUPFAM" id="SSF141868">
    <property type="entry name" value="EAL domain-like"/>
    <property type="match status" value="1"/>
</dbReference>
<dbReference type="Gene3D" id="3.30.70.270">
    <property type="match status" value="1"/>
</dbReference>
<dbReference type="InterPro" id="IPR011006">
    <property type="entry name" value="CheY-like_superfamily"/>
</dbReference>
<dbReference type="Pfam" id="PF00990">
    <property type="entry name" value="GGDEF"/>
    <property type="match status" value="1"/>
</dbReference>
<dbReference type="PANTHER" id="PTHR44757">
    <property type="entry name" value="DIGUANYLATE CYCLASE DGCP"/>
    <property type="match status" value="1"/>
</dbReference>
<dbReference type="OrthoDB" id="9816034at2"/>
<dbReference type="PANTHER" id="PTHR44757:SF2">
    <property type="entry name" value="BIOFILM ARCHITECTURE MAINTENANCE PROTEIN MBAA"/>
    <property type="match status" value="1"/>
</dbReference>
<dbReference type="InterPro" id="IPR013767">
    <property type="entry name" value="PAS_fold"/>
</dbReference>
<proteinExistence type="predicted"/>
<feature type="domain" description="PAC" evidence="5">
    <location>
        <begin position="354"/>
        <end position="405"/>
    </location>
</feature>
<evidence type="ECO:0000259" key="6">
    <source>
        <dbReference type="PROSITE" id="PS50883"/>
    </source>
</evidence>
<dbReference type="CDD" id="cd00156">
    <property type="entry name" value="REC"/>
    <property type="match status" value="2"/>
</dbReference>
<sequence>MNSQLPLLLISADAGTRTKLKNYINKLQLFDVDVAFDSKDAIDKLRQNPYQFIISDINIGDVDAWCLSSLIRSDIYKCDKKTPIVLLADTHSERIAEATAKSFGINSVLAKSDSARVNEILADAFSTSLPLRDRLNGLTIISQSANTADFETLLQDKFYIESVYSAKDGLALIRQKEFDFVIIDSELEHESAMPLMQTIRFEMPSLPVVILAPKNNYACAEHFVLNGASDFIYIPFNASRVINICERAARRNDFMISNKQFTRKVNQLEKSEKKFKALSNEHTQLLGNLSSVVMELDETGHIRFLNNAWKTLTGFSISQSIGRNIMDFIDTDELGVTKFSNQLNNLLMQVTPSSTEEVRVLNAQGHSVWVEIKFHQLIKNKQAHGLAATIDNIDDRKIAEEKLQHLALHDTLTGLNNRYFFDNELNRLTMLASRGKTTHCLLYIDLDHFKIINDTEGHQMGDLVLKEVALLLEKRIRQSDILCRVGGDEFVILLAETELQQAMTIGKSICHQIAEAHFQFGNNSYKVSASIGAAEIDGNASAAEYLRRADIALYVAKNKGRNRTHCYSETDTDSKQQHDNMQWAHRLQEAVLNDNIVLHFQPIWDLRTDEVAYYEALVRLNFNGELIYPNDFIPALEHTEDINLLDHQVVHQAIKLVSQHPELHKIAINLSAQAFSDEGLLPLIQKELKAHNVDGAKIIFELTESASLTNVSATRRMIQQLQQLGCQFSIDDFGTGFSTFAYLRELPAESVKIDGSFVKDMATSSVDRSLVSAIINVANTLGKVCIAEFVEDKITFDELRKSGAEFAQGYYISRPLRVDQIKDFKFTP</sequence>
<dbReference type="Proteomes" id="UP000239007">
    <property type="component" value="Unassembled WGS sequence"/>
</dbReference>
<dbReference type="PROSITE" id="PS50113">
    <property type="entry name" value="PAC"/>
    <property type="match status" value="1"/>
</dbReference>
<dbReference type="GO" id="GO:0000160">
    <property type="term" value="P:phosphorelay signal transduction system"/>
    <property type="evidence" value="ECO:0007669"/>
    <property type="project" value="InterPro"/>
</dbReference>
<dbReference type="RefSeq" id="WP_105050668.1">
    <property type="nucleotide sequence ID" value="NZ_BMYG01000011.1"/>
</dbReference>
<dbReference type="InterPro" id="IPR043128">
    <property type="entry name" value="Rev_trsase/Diguanyl_cyclase"/>
</dbReference>
<evidence type="ECO:0000313" key="8">
    <source>
        <dbReference type="EMBL" id="PQJ52214.1"/>
    </source>
</evidence>
<dbReference type="PROSITE" id="PS50883">
    <property type="entry name" value="EAL"/>
    <property type="match status" value="1"/>
</dbReference>
<feature type="modified residue" description="4-aspartylphosphate" evidence="2">
    <location>
        <position position="184"/>
    </location>
</feature>
<dbReference type="SMART" id="SM00052">
    <property type="entry name" value="EAL"/>
    <property type="match status" value="1"/>
</dbReference>
<evidence type="ECO:0000313" key="9">
    <source>
        <dbReference type="Proteomes" id="UP000239007"/>
    </source>
</evidence>
<feature type="domain" description="PAS" evidence="4">
    <location>
        <begin position="278"/>
        <end position="333"/>
    </location>
</feature>
<accession>A0A2S7UQF3</accession>
<comment type="cofactor">
    <cofactor evidence="1">
        <name>Mg(2+)</name>
        <dbReference type="ChEBI" id="CHEBI:18420"/>
    </cofactor>
</comment>
<dbReference type="Pfam" id="PF00989">
    <property type="entry name" value="PAS"/>
    <property type="match status" value="1"/>
</dbReference>
<dbReference type="FunFam" id="3.30.70.270:FF:000001">
    <property type="entry name" value="Diguanylate cyclase domain protein"/>
    <property type="match status" value="1"/>
</dbReference>
<dbReference type="CDD" id="cd00130">
    <property type="entry name" value="PAS"/>
    <property type="match status" value="1"/>
</dbReference>
<evidence type="ECO:0000259" key="3">
    <source>
        <dbReference type="PROSITE" id="PS50110"/>
    </source>
</evidence>
<dbReference type="AlphaFoldDB" id="A0A2S7UQF3"/>
<feature type="modified residue" description="4-aspartylphosphate" evidence="2">
    <location>
        <position position="56"/>
    </location>
</feature>
<dbReference type="SUPFAM" id="SSF55073">
    <property type="entry name" value="Nucleotide cyclase"/>
    <property type="match status" value="1"/>
</dbReference>
<dbReference type="InterPro" id="IPR000160">
    <property type="entry name" value="GGDEF_dom"/>
</dbReference>
<dbReference type="Pfam" id="PF00563">
    <property type="entry name" value="EAL"/>
    <property type="match status" value="1"/>
</dbReference>